<feature type="region of interest" description="Disordered" evidence="4">
    <location>
        <begin position="668"/>
        <end position="690"/>
    </location>
</feature>
<gene>
    <name evidence="5" type="ORF">FRX31_024684</name>
</gene>
<evidence type="ECO:0000313" key="6">
    <source>
        <dbReference type="Proteomes" id="UP000554482"/>
    </source>
</evidence>
<sequence length="717" mass="81552">MGKLGKKARKFAKKNLQSVMKRKRKVNSMIKKKHSSRGKGDATEDQVEAATVPSTRRNSEDIAIGDTSLDTIFSEDDSEPMGESSDSDGYLSEDPSCAYNAETESENEADFSGHNLLGQNEDIHLELAKQKRKLDRLREKDPEFSKFLEGQNLVQFDETHYSDGEGEISDEDMDDAKEDESKSPKDKFPTESAIEFWKEQIIEQQNLTALPNLLNAYRIACHYGSEDVSDAMSCQRIDNSGAFCKIAMFILQESDGIFRKLLGITSSNCKVETVLGMKNSEKWKKVNPLIKSYLRSTLFLLNQVTDCEILAFSLTQLRASVVLFAAFPSLLRRLTKVAVQLWATGRGSVSSSAFPIVRKIALINSNCLDTCLVKAYKVFVTHCTVVESGNLRHLQFLVDSLVELYSLDVSKSFDKAQISIQQLANILRQGIKTKKKEVLKKIYNWQYINCIDLWVKFISANIRDHNLQPFLYTIIQVINGVVRLFPGPRYLPLRLKSIQMLNQLSSSSGVFIPITSLVLDSLEYIGNNKLDEKLGKDFDFSAVLKVPKQWLKLKFFQEELVLSVIELLSVHFSQWSFHISFPDLATFPLMRLRKFHEKVTAESLRRPVKRLIDQVQQNIEFLQKKRDDAAFSPKDLESIESFVQIKTSSGNLPFVQYYASVVKKSLPQDMSQKKSTQEQKVSLKQQKEVHDKSPIVVVDKVKKASSIDGRKRKKQRT</sequence>
<comment type="subcellular location">
    <subcellularLocation>
        <location evidence="1">Nucleus</location>
    </subcellularLocation>
</comment>
<dbReference type="GO" id="GO:0030691">
    <property type="term" value="C:Noc2p-Noc3p complex"/>
    <property type="evidence" value="ECO:0007669"/>
    <property type="project" value="TreeGrafter"/>
</dbReference>
<dbReference type="AlphaFoldDB" id="A0A7J6VKS1"/>
<dbReference type="PANTHER" id="PTHR12687">
    <property type="entry name" value="NUCLEOLAR COMPLEX 2 AND RAD4-RELATED"/>
    <property type="match status" value="1"/>
</dbReference>
<comment type="caution">
    <text evidence="5">The sequence shown here is derived from an EMBL/GenBank/DDBJ whole genome shotgun (WGS) entry which is preliminary data.</text>
</comment>
<reference evidence="5 6" key="1">
    <citation type="submission" date="2020-06" db="EMBL/GenBank/DDBJ databases">
        <title>Transcriptomic and genomic resources for Thalictrum thalictroides and T. hernandezii: Facilitating candidate gene discovery in an emerging model plant lineage.</title>
        <authorList>
            <person name="Arias T."/>
            <person name="Riano-Pachon D.M."/>
            <person name="Di Stilio V.S."/>
        </authorList>
    </citation>
    <scope>NUCLEOTIDE SEQUENCE [LARGE SCALE GENOMIC DNA]</scope>
    <source>
        <strain evidence="6">cv. WT478/WT964</strain>
        <tissue evidence="5">Leaves</tissue>
    </source>
</reference>
<feature type="compositionally biased region" description="Basic and acidic residues" evidence="4">
    <location>
        <begin position="179"/>
        <end position="189"/>
    </location>
</feature>
<dbReference type="GO" id="GO:0042273">
    <property type="term" value="P:ribosomal large subunit biogenesis"/>
    <property type="evidence" value="ECO:0007669"/>
    <property type="project" value="TreeGrafter"/>
</dbReference>
<feature type="compositionally biased region" description="Basic residues" evidence="4">
    <location>
        <begin position="20"/>
        <end position="37"/>
    </location>
</feature>
<dbReference type="EMBL" id="JABWDY010030308">
    <property type="protein sequence ID" value="KAF5185729.1"/>
    <property type="molecule type" value="Genomic_DNA"/>
</dbReference>
<evidence type="ECO:0000256" key="1">
    <source>
        <dbReference type="ARBA" id="ARBA00004123"/>
    </source>
</evidence>
<organism evidence="5 6">
    <name type="scientific">Thalictrum thalictroides</name>
    <name type="common">Rue-anemone</name>
    <name type="synonym">Anemone thalictroides</name>
    <dbReference type="NCBI Taxonomy" id="46969"/>
    <lineage>
        <taxon>Eukaryota</taxon>
        <taxon>Viridiplantae</taxon>
        <taxon>Streptophyta</taxon>
        <taxon>Embryophyta</taxon>
        <taxon>Tracheophyta</taxon>
        <taxon>Spermatophyta</taxon>
        <taxon>Magnoliopsida</taxon>
        <taxon>Ranunculales</taxon>
        <taxon>Ranunculaceae</taxon>
        <taxon>Thalictroideae</taxon>
        <taxon>Thalictrum</taxon>
    </lineage>
</organism>
<evidence type="ECO:0000256" key="4">
    <source>
        <dbReference type="SAM" id="MobiDB-lite"/>
    </source>
</evidence>
<name>A0A7J6VKS1_THATH</name>
<dbReference type="GO" id="GO:0005654">
    <property type="term" value="C:nucleoplasm"/>
    <property type="evidence" value="ECO:0007669"/>
    <property type="project" value="TreeGrafter"/>
</dbReference>
<dbReference type="PANTHER" id="PTHR12687:SF8">
    <property type="entry name" value="PROTEIN REBELOTE"/>
    <property type="match status" value="1"/>
</dbReference>
<accession>A0A7J6VKS1</accession>
<dbReference type="Pfam" id="PF03715">
    <property type="entry name" value="Noc2"/>
    <property type="match status" value="1"/>
</dbReference>
<evidence type="ECO:0000256" key="3">
    <source>
        <dbReference type="ARBA" id="ARBA00023242"/>
    </source>
</evidence>
<dbReference type="InterPro" id="IPR005343">
    <property type="entry name" value="Noc2"/>
</dbReference>
<keyword evidence="6" id="KW-1185">Reference proteome</keyword>
<dbReference type="OrthoDB" id="10266662at2759"/>
<keyword evidence="3" id="KW-0539">Nucleus</keyword>
<feature type="compositionally biased region" description="Acidic residues" evidence="4">
    <location>
        <begin position="164"/>
        <end position="178"/>
    </location>
</feature>
<dbReference type="GO" id="GO:0030690">
    <property type="term" value="C:Noc1p-Noc2p complex"/>
    <property type="evidence" value="ECO:0007669"/>
    <property type="project" value="TreeGrafter"/>
</dbReference>
<feature type="region of interest" description="Disordered" evidence="4">
    <location>
        <begin position="155"/>
        <end position="189"/>
    </location>
</feature>
<dbReference type="Proteomes" id="UP000554482">
    <property type="component" value="Unassembled WGS sequence"/>
</dbReference>
<comment type="similarity">
    <text evidence="2">Belongs to the NOC2 family.</text>
</comment>
<protein>
    <submittedName>
        <fullName evidence="5">Nucleolar complex protein 2-like protein</fullName>
    </submittedName>
</protein>
<evidence type="ECO:0000256" key="2">
    <source>
        <dbReference type="ARBA" id="ARBA00005907"/>
    </source>
</evidence>
<feature type="region of interest" description="Disordered" evidence="4">
    <location>
        <begin position="1"/>
        <end position="115"/>
    </location>
</feature>
<proteinExistence type="inferred from homology"/>
<evidence type="ECO:0000313" key="5">
    <source>
        <dbReference type="EMBL" id="KAF5185729.1"/>
    </source>
</evidence>
<feature type="compositionally biased region" description="Basic residues" evidence="4">
    <location>
        <begin position="1"/>
        <end position="13"/>
    </location>
</feature>
<dbReference type="GO" id="GO:0005730">
    <property type="term" value="C:nucleolus"/>
    <property type="evidence" value="ECO:0007669"/>
    <property type="project" value="TreeGrafter"/>
</dbReference>